<proteinExistence type="predicted"/>
<gene>
    <name evidence="1" type="ORF">N47_A07980</name>
</gene>
<reference evidence="1" key="1">
    <citation type="journal article" date="2011" name="Environ. Microbiol.">
        <title>Genomic insights into the metabolic potential of the polycyclic aromatic hydrocarbon degrading sulfate-reducing Deltaproteobacterium N47.</title>
        <authorList>
            <person name="Bergmann F."/>
            <person name="Selesi D."/>
            <person name="Weinmaier T."/>
            <person name="Tischler P."/>
            <person name="Rattei T."/>
            <person name="Meckenstock R.U."/>
        </authorList>
    </citation>
    <scope>NUCLEOTIDE SEQUENCE</scope>
</reference>
<protein>
    <submittedName>
        <fullName evidence="1">Uncharacterized protein</fullName>
    </submittedName>
</protein>
<name>E1Y875_9BACT</name>
<evidence type="ECO:0000313" key="1">
    <source>
        <dbReference type="EMBL" id="CBX26769.1"/>
    </source>
</evidence>
<accession>E1Y875</accession>
<organism evidence="1">
    <name type="scientific">uncultured Desulfobacterium sp</name>
    <dbReference type="NCBI Taxonomy" id="201089"/>
    <lineage>
        <taxon>Bacteria</taxon>
        <taxon>Pseudomonadati</taxon>
        <taxon>Thermodesulfobacteriota</taxon>
        <taxon>Desulfobacteria</taxon>
        <taxon>Desulfobacterales</taxon>
        <taxon>Desulfobacteriaceae</taxon>
        <taxon>Desulfobacterium</taxon>
        <taxon>environmental samples</taxon>
    </lineage>
</organism>
<dbReference type="EMBL" id="FR695864">
    <property type="protein sequence ID" value="CBX26769.1"/>
    <property type="molecule type" value="Genomic_DNA"/>
</dbReference>
<sequence>MKMSCDINFKKNKGRGINPAMETAVFDHLWTIEEIAGLTS</sequence>
<dbReference type="AlphaFoldDB" id="E1Y875"/>